<gene>
    <name evidence="2" type="ORF">BCR33DRAFT_712607</name>
</gene>
<proteinExistence type="predicted"/>
<evidence type="ECO:0000256" key="1">
    <source>
        <dbReference type="SAM" id="SignalP"/>
    </source>
</evidence>
<reference evidence="2 3" key="1">
    <citation type="submission" date="2016-07" db="EMBL/GenBank/DDBJ databases">
        <title>Pervasive Adenine N6-methylation of Active Genes in Fungi.</title>
        <authorList>
            <consortium name="DOE Joint Genome Institute"/>
            <person name="Mondo S.J."/>
            <person name="Dannebaum R.O."/>
            <person name="Kuo R.C."/>
            <person name="Labutti K."/>
            <person name="Haridas S."/>
            <person name="Kuo A."/>
            <person name="Salamov A."/>
            <person name="Ahrendt S.R."/>
            <person name="Lipzen A."/>
            <person name="Sullivan W."/>
            <person name="Andreopoulos W.B."/>
            <person name="Clum A."/>
            <person name="Lindquist E."/>
            <person name="Daum C."/>
            <person name="Ramamoorthy G.K."/>
            <person name="Gryganskyi A."/>
            <person name="Culley D."/>
            <person name="Magnuson J.K."/>
            <person name="James T.Y."/>
            <person name="O'Malley M.A."/>
            <person name="Stajich J.E."/>
            <person name="Spatafora J.W."/>
            <person name="Visel A."/>
            <person name="Grigoriev I.V."/>
        </authorList>
    </citation>
    <scope>NUCLEOTIDE SEQUENCE [LARGE SCALE GENOMIC DNA]</scope>
    <source>
        <strain evidence="2 3">JEL800</strain>
    </source>
</reference>
<dbReference type="AlphaFoldDB" id="A0A1Y2CXL0"/>
<dbReference type="OrthoDB" id="10396108at2759"/>
<evidence type="ECO:0000313" key="3">
    <source>
        <dbReference type="Proteomes" id="UP000193642"/>
    </source>
</evidence>
<sequence>MFKAALLIALIFASLSLYARPVSMEDRDSIMEGWQSCGGYATIYSLNVSPYSPPYPISIQLNANTNNTKGLQDGKVSFKYGLTEVQNGKRYVRIRKTGPVKPYAFCSLQGTYCPYDPGFMLANIQIPSPTIQKSPPQKQYFMNATISIYDQDDKLFLCLSSTSYPV</sequence>
<organism evidence="2 3">
    <name type="scientific">Rhizoclosmatium globosum</name>
    <dbReference type="NCBI Taxonomy" id="329046"/>
    <lineage>
        <taxon>Eukaryota</taxon>
        <taxon>Fungi</taxon>
        <taxon>Fungi incertae sedis</taxon>
        <taxon>Chytridiomycota</taxon>
        <taxon>Chytridiomycota incertae sedis</taxon>
        <taxon>Chytridiomycetes</taxon>
        <taxon>Chytridiales</taxon>
        <taxon>Chytriomycetaceae</taxon>
        <taxon>Rhizoclosmatium</taxon>
    </lineage>
</organism>
<dbReference type="Proteomes" id="UP000193642">
    <property type="component" value="Unassembled WGS sequence"/>
</dbReference>
<comment type="caution">
    <text evidence="2">The sequence shown here is derived from an EMBL/GenBank/DDBJ whole genome shotgun (WGS) entry which is preliminary data.</text>
</comment>
<feature type="signal peptide" evidence="1">
    <location>
        <begin position="1"/>
        <end position="21"/>
    </location>
</feature>
<name>A0A1Y2CXL0_9FUNG</name>
<dbReference type="EMBL" id="MCGO01000005">
    <property type="protein sequence ID" value="ORY51574.1"/>
    <property type="molecule type" value="Genomic_DNA"/>
</dbReference>
<keyword evidence="1" id="KW-0732">Signal</keyword>
<keyword evidence="3" id="KW-1185">Reference proteome</keyword>
<evidence type="ECO:0000313" key="2">
    <source>
        <dbReference type="EMBL" id="ORY51574.1"/>
    </source>
</evidence>
<feature type="chain" id="PRO_5013208893" evidence="1">
    <location>
        <begin position="22"/>
        <end position="166"/>
    </location>
</feature>
<accession>A0A1Y2CXL0</accession>
<protein>
    <submittedName>
        <fullName evidence="2">Uncharacterized protein</fullName>
    </submittedName>
</protein>